<dbReference type="PRINTS" id="PR00057">
    <property type="entry name" value="NFKBTNSCPFCT"/>
</dbReference>
<feature type="compositionally biased region" description="Basic residues" evidence="6">
    <location>
        <begin position="80"/>
        <end position="98"/>
    </location>
</feature>
<evidence type="ECO:0000259" key="7">
    <source>
        <dbReference type="PROSITE" id="PS50254"/>
    </source>
</evidence>
<dbReference type="Gene3D" id="2.60.40.10">
    <property type="entry name" value="Immunoglobulins"/>
    <property type="match status" value="1"/>
</dbReference>
<dbReference type="PROSITE" id="PS01204">
    <property type="entry name" value="REL_1"/>
    <property type="match status" value="1"/>
</dbReference>
<keyword evidence="4" id="KW-0597">Phosphoprotein</keyword>
<dbReference type="InterPro" id="IPR030492">
    <property type="entry name" value="RHD_CS"/>
</dbReference>
<dbReference type="InterPro" id="IPR014756">
    <property type="entry name" value="Ig_E-set"/>
</dbReference>
<dbReference type="InterPro" id="IPR002909">
    <property type="entry name" value="IPT_dom"/>
</dbReference>
<keyword evidence="9" id="KW-1185">Reference proteome</keyword>
<organism evidence="8 9">
    <name type="scientific">Cnephaeus nilssonii</name>
    <name type="common">Northern bat</name>
    <name type="synonym">Eptesicus nilssonii</name>
    <dbReference type="NCBI Taxonomy" id="3371016"/>
    <lineage>
        <taxon>Eukaryota</taxon>
        <taxon>Metazoa</taxon>
        <taxon>Chordata</taxon>
        <taxon>Craniata</taxon>
        <taxon>Vertebrata</taxon>
        <taxon>Euteleostomi</taxon>
        <taxon>Mammalia</taxon>
        <taxon>Eutheria</taxon>
        <taxon>Laurasiatheria</taxon>
        <taxon>Chiroptera</taxon>
        <taxon>Yangochiroptera</taxon>
        <taxon>Vespertilionidae</taxon>
        <taxon>Cnephaeus</taxon>
    </lineage>
</organism>
<dbReference type="InterPro" id="IPR011539">
    <property type="entry name" value="RHD_DNA_bind_dom"/>
</dbReference>
<reference evidence="8" key="1">
    <citation type="submission" date="2023-06" db="EMBL/GenBank/DDBJ databases">
        <title>Reference genome for the Northern bat (Eptesicus nilssonii), a most northern bat species.</title>
        <authorList>
            <person name="Laine V.N."/>
            <person name="Pulliainen A.T."/>
            <person name="Lilley T.M."/>
        </authorList>
    </citation>
    <scope>NUCLEOTIDE SEQUENCE</scope>
    <source>
        <strain evidence="8">BLF_Eptnil</strain>
        <tissue evidence="8">Kidney</tissue>
    </source>
</reference>
<dbReference type="EMBL" id="JAULJE010000013">
    <property type="protein sequence ID" value="KAK1335553.1"/>
    <property type="molecule type" value="Genomic_DNA"/>
</dbReference>
<dbReference type="InterPro" id="IPR000451">
    <property type="entry name" value="NFkB/Dor"/>
</dbReference>
<evidence type="ECO:0000313" key="8">
    <source>
        <dbReference type="EMBL" id="KAK1335553.1"/>
    </source>
</evidence>
<dbReference type="InterPro" id="IPR032397">
    <property type="entry name" value="RHD_dimer"/>
</dbReference>
<dbReference type="GO" id="GO:0007249">
    <property type="term" value="P:canonical NF-kappaB signal transduction"/>
    <property type="evidence" value="ECO:0007669"/>
    <property type="project" value="TreeGrafter"/>
</dbReference>
<proteinExistence type="predicted"/>
<feature type="compositionally biased region" description="Low complexity" evidence="6">
    <location>
        <begin position="135"/>
        <end position="148"/>
    </location>
</feature>
<evidence type="ECO:0000256" key="5">
    <source>
        <dbReference type="ARBA" id="ARBA00023242"/>
    </source>
</evidence>
<dbReference type="GO" id="GO:0045087">
    <property type="term" value="P:innate immune response"/>
    <property type="evidence" value="ECO:0007669"/>
    <property type="project" value="TreeGrafter"/>
</dbReference>
<dbReference type="PANTHER" id="PTHR24169:SF1">
    <property type="entry name" value="TRANSCRIPTION FACTOR P65"/>
    <property type="match status" value="1"/>
</dbReference>
<feature type="region of interest" description="Disordered" evidence="6">
    <location>
        <begin position="729"/>
        <end position="750"/>
    </location>
</feature>
<dbReference type="SUPFAM" id="SSF49417">
    <property type="entry name" value="p53-like transcription factors"/>
    <property type="match status" value="1"/>
</dbReference>
<sequence length="776" mass="82912">MYPKPVLERRGYDPWALGSGRGAELRSPLARSSSPQPPIRAGPGGEAPRPPRQRGGAQTEERAEPGRPASGLRTRSPRSPARRALARPRRRAASRSRARGGLPRGAAAAGRSAQARPVPGSDAAAGARGAFPPLANGSAVARAAGPAATPAPPPGSRDPGHGREQALTQFPWEALPGGAGKGLVLTLFLPPLSDLFPLIFPSEPAQAPGPYVEIIEQPKQRGMRFRYKCEGRSAGSIPGERSTDTTKTHPTIKINGYTGPGTVRISLVTKDPPHRPHPHELVGKDCRDGFYEAELCPDRCIHSFQNLGIQCVKKRDLEQAISQRIQTNNNPFQVPIEEQRGDYDLNAVRLCFQVTVRDPSGRPLRLSPVLSHPIFDNRAPNTAELKICRVNRNSGSCLGGDEIFLLCDKVQKEDIEVYFTGPGWEARGSFSQADVHRQVAIVFRTPPYADPTCRPPCASPCSCGGLPIGSSASPWNSSTCQTQALLCPSEETDSGTETSESCGILRVTECHAALLTDREDDRHRIEEKRKRTYETFKSIMKKSPFNGPTDTRPPPRRIAVPSRSSTSVPKPAPQPYPFTPSLSTINFEEFSPMVFSSEQIPNQPSALAPAPASAMAPAPPSAMAPALVQTPAPVQILASSLAQAVAPPAPKPTQAGEGTLTEALLQLQFDADEDLGALLGNNTDPAVFTDLASVDNSEFQQMLNQGVSMAPHTAEPMLMEYPEAITRLVTGSQNPPDPAPAPLGASGLSNGLLSGDEDFSSIADMDFSALLSQISS</sequence>
<evidence type="ECO:0000256" key="1">
    <source>
        <dbReference type="ARBA" id="ARBA00004123"/>
    </source>
</evidence>
<dbReference type="InterPro" id="IPR030495">
    <property type="entry name" value="RelA_RHD_N"/>
</dbReference>
<comment type="subcellular location">
    <subcellularLocation>
        <location evidence="2">Cytoplasm</location>
    </subcellularLocation>
    <subcellularLocation>
        <location evidence="1">Nucleus</location>
    </subcellularLocation>
</comment>
<dbReference type="SUPFAM" id="SSF81296">
    <property type="entry name" value="E set domains"/>
    <property type="match status" value="1"/>
</dbReference>
<feature type="region of interest" description="Disordered" evidence="6">
    <location>
        <begin position="536"/>
        <end position="575"/>
    </location>
</feature>
<dbReference type="FunFam" id="2.60.40.340:FF:000003">
    <property type="entry name" value="NFkB p65 transcription factor"/>
    <property type="match status" value="1"/>
</dbReference>
<dbReference type="InterPro" id="IPR037059">
    <property type="entry name" value="RHD_DNA_bind_dom_sf"/>
</dbReference>
<evidence type="ECO:0000256" key="2">
    <source>
        <dbReference type="ARBA" id="ARBA00004496"/>
    </source>
</evidence>
<feature type="region of interest" description="Disordered" evidence="6">
    <location>
        <begin position="232"/>
        <end position="255"/>
    </location>
</feature>
<dbReference type="PROSITE" id="PS50254">
    <property type="entry name" value="REL_2"/>
    <property type="match status" value="1"/>
</dbReference>
<dbReference type="GO" id="GO:0071222">
    <property type="term" value="P:cellular response to lipopolysaccharide"/>
    <property type="evidence" value="ECO:0007669"/>
    <property type="project" value="TreeGrafter"/>
</dbReference>
<name>A0AA40HQJ9_CNENI</name>
<dbReference type="GO" id="GO:0005737">
    <property type="term" value="C:cytoplasm"/>
    <property type="evidence" value="ECO:0007669"/>
    <property type="project" value="UniProtKB-SubCell"/>
</dbReference>
<evidence type="ECO:0000256" key="3">
    <source>
        <dbReference type="ARBA" id="ARBA00022490"/>
    </source>
</evidence>
<dbReference type="CDD" id="cd07885">
    <property type="entry name" value="RHD-n_RelA"/>
    <property type="match status" value="1"/>
</dbReference>
<dbReference type="Proteomes" id="UP001177744">
    <property type="component" value="Unassembled WGS sequence"/>
</dbReference>
<dbReference type="SMART" id="SM00429">
    <property type="entry name" value="IPT"/>
    <property type="match status" value="1"/>
</dbReference>
<dbReference type="GO" id="GO:0045944">
    <property type="term" value="P:positive regulation of transcription by RNA polymerase II"/>
    <property type="evidence" value="ECO:0007669"/>
    <property type="project" value="TreeGrafter"/>
</dbReference>
<dbReference type="GO" id="GO:0035525">
    <property type="term" value="C:NF-kappaB p50/p65 complex"/>
    <property type="evidence" value="ECO:0007669"/>
    <property type="project" value="TreeGrafter"/>
</dbReference>
<dbReference type="Gene3D" id="2.60.40.340">
    <property type="entry name" value="Rel homology domain (RHD), DNA-binding domain"/>
    <property type="match status" value="1"/>
</dbReference>
<dbReference type="GO" id="GO:0033554">
    <property type="term" value="P:cellular response to stress"/>
    <property type="evidence" value="ECO:0007669"/>
    <property type="project" value="TreeGrafter"/>
</dbReference>
<evidence type="ECO:0000256" key="4">
    <source>
        <dbReference type="ARBA" id="ARBA00022553"/>
    </source>
</evidence>
<keyword evidence="5" id="KW-0539">Nucleus</keyword>
<feature type="compositionally biased region" description="Low complexity" evidence="6">
    <location>
        <begin position="99"/>
        <end position="117"/>
    </location>
</feature>
<dbReference type="GO" id="GO:0000978">
    <property type="term" value="F:RNA polymerase II cis-regulatory region sequence-specific DNA binding"/>
    <property type="evidence" value="ECO:0007669"/>
    <property type="project" value="TreeGrafter"/>
</dbReference>
<dbReference type="Pfam" id="PF16179">
    <property type="entry name" value="RHD_dimer"/>
    <property type="match status" value="1"/>
</dbReference>
<dbReference type="InterPro" id="IPR008967">
    <property type="entry name" value="p53-like_TF_DNA-bd_sf"/>
</dbReference>
<dbReference type="GO" id="GO:0034097">
    <property type="term" value="P:response to cytokine"/>
    <property type="evidence" value="ECO:0007669"/>
    <property type="project" value="TreeGrafter"/>
</dbReference>
<dbReference type="GO" id="GO:0000981">
    <property type="term" value="F:DNA-binding transcription factor activity, RNA polymerase II-specific"/>
    <property type="evidence" value="ECO:0007669"/>
    <property type="project" value="TreeGrafter"/>
</dbReference>
<dbReference type="PANTHER" id="PTHR24169">
    <property type="entry name" value="NUCLEAR FACTOR NF-KAPPA-B PROTEIN"/>
    <property type="match status" value="1"/>
</dbReference>
<feature type="domain" description="RHD" evidence="7">
    <location>
        <begin position="207"/>
        <end position="381"/>
    </location>
</feature>
<dbReference type="InterPro" id="IPR013783">
    <property type="entry name" value="Ig-like_fold"/>
</dbReference>
<dbReference type="Pfam" id="PF00554">
    <property type="entry name" value="RHD_DNA_bind"/>
    <property type="match status" value="1"/>
</dbReference>
<evidence type="ECO:0000256" key="6">
    <source>
        <dbReference type="SAM" id="MobiDB-lite"/>
    </source>
</evidence>
<keyword evidence="3" id="KW-0963">Cytoplasm</keyword>
<dbReference type="GO" id="GO:0038061">
    <property type="term" value="P:non-canonical NF-kappaB signal transduction"/>
    <property type="evidence" value="ECO:0007669"/>
    <property type="project" value="TreeGrafter"/>
</dbReference>
<comment type="caution">
    <text evidence="8">The sequence shown here is derived from an EMBL/GenBank/DDBJ whole genome shotgun (WGS) entry which is preliminary data.</text>
</comment>
<dbReference type="AlphaFoldDB" id="A0AA40HQJ9"/>
<protein>
    <recommendedName>
        <fullName evidence="7">RHD domain-containing protein</fullName>
    </recommendedName>
</protein>
<dbReference type="SMR" id="A0AA40HQJ9"/>
<gene>
    <name evidence="8" type="ORF">QTO34_003343</name>
</gene>
<dbReference type="GO" id="GO:0006954">
    <property type="term" value="P:inflammatory response"/>
    <property type="evidence" value="ECO:0007669"/>
    <property type="project" value="TreeGrafter"/>
</dbReference>
<feature type="region of interest" description="Disordered" evidence="6">
    <location>
        <begin position="1"/>
        <end position="163"/>
    </location>
</feature>
<evidence type="ECO:0000313" key="9">
    <source>
        <dbReference type="Proteomes" id="UP001177744"/>
    </source>
</evidence>
<feature type="compositionally biased region" description="Basic and acidic residues" evidence="6">
    <location>
        <begin position="1"/>
        <end position="12"/>
    </location>
</feature>
<accession>A0AA40HQJ9</accession>